<evidence type="ECO:0000256" key="5">
    <source>
        <dbReference type="ARBA" id="ARBA00022989"/>
    </source>
</evidence>
<name>A0ABT9XGZ6_9BACL</name>
<dbReference type="CDD" id="cd06261">
    <property type="entry name" value="TM_PBP2"/>
    <property type="match status" value="1"/>
</dbReference>
<keyword evidence="5 7" id="KW-1133">Transmembrane helix</keyword>
<evidence type="ECO:0000256" key="3">
    <source>
        <dbReference type="ARBA" id="ARBA00022475"/>
    </source>
</evidence>
<dbReference type="Pfam" id="PF19300">
    <property type="entry name" value="BPD_transp_1_N"/>
    <property type="match status" value="1"/>
</dbReference>
<evidence type="ECO:0000256" key="6">
    <source>
        <dbReference type="ARBA" id="ARBA00023136"/>
    </source>
</evidence>
<evidence type="ECO:0000256" key="4">
    <source>
        <dbReference type="ARBA" id="ARBA00022692"/>
    </source>
</evidence>
<dbReference type="EMBL" id="JAUSTP010000003">
    <property type="protein sequence ID" value="MDQ0189016.1"/>
    <property type="molecule type" value="Genomic_DNA"/>
</dbReference>
<comment type="caution">
    <text evidence="9">The sequence shown here is derived from an EMBL/GenBank/DDBJ whole genome shotgun (WGS) entry which is preliminary data.</text>
</comment>
<dbReference type="PANTHER" id="PTHR43163">
    <property type="entry name" value="DIPEPTIDE TRANSPORT SYSTEM PERMEASE PROTEIN DPPB-RELATED"/>
    <property type="match status" value="1"/>
</dbReference>
<dbReference type="Gene3D" id="1.10.3720.10">
    <property type="entry name" value="MetI-like"/>
    <property type="match status" value="1"/>
</dbReference>
<keyword evidence="4 7" id="KW-0812">Transmembrane</keyword>
<gene>
    <name evidence="9" type="ORF">J2S03_000830</name>
</gene>
<evidence type="ECO:0000313" key="9">
    <source>
        <dbReference type="EMBL" id="MDQ0189016.1"/>
    </source>
</evidence>
<feature type="transmembrane region" description="Helical" evidence="7">
    <location>
        <begin position="130"/>
        <end position="157"/>
    </location>
</feature>
<dbReference type="InterPro" id="IPR035906">
    <property type="entry name" value="MetI-like_sf"/>
</dbReference>
<organism evidence="9 10">
    <name type="scientific">Alicyclobacillus cycloheptanicus</name>
    <dbReference type="NCBI Taxonomy" id="1457"/>
    <lineage>
        <taxon>Bacteria</taxon>
        <taxon>Bacillati</taxon>
        <taxon>Bacillota</taxon>
        <taxon>Bacilli</taxon>
        <taxon>Bacillales</taxon>
        <taxon>Alicyclobacillaceae</taxon>
        <taxon>Alicyclobacillus</taxon>
    </lineage>
</organism>
<dbReference type="PROSITE" id="PS50928">
    <property type="entry name" value="ABC_TM1"/>
    <property type="match status" value="1"/>
</dbReference>
<keyword evidence="2 7" id="KW-0813">Transport</keyword>
<evidence type="ECO:0000256" key="7">
    <source>
        <dbReference type="RuleBase" id="RU363032"/>
    </source>
</evidence>
<comment type="subcellular location">
    <subcellularLocation>
        <location evidence="1 7">Cell membrane</location>
        <topology evidence="1 7">Multi-pass membrane protein</topology>
    </subcellularLocation>
</comment>
<feature type="transmembrane region" description="Helical" evidence="7">
    <location>
        <begin position="95"/>
        <end position="118"/>
    </location>
</feature>
<reference evidence="9 10" key="1">
    <citation type="submission" date="2023-07" db="EMBL/GenBank/DDBJ databases">
        <title>Genomic Encyclopedia of Type Strains, Phase IV (KMG-IV): sequencing the most valuable type-strain genomes for metagenomic binning, comparative biology and taxonomic classification.</title>
        <authorList>
            <person name="Goeker M."/>
        </authorList>
    </citation>
    <scope>NUCLEOTIDE SEQUENCE [LARGE SCALE GENOMIC DNA]</scope>
    <source>
        <strain evidence="9 10">DSM 4006</strain>
    </source>
</reference>
<keyword evidence="10" id="KW-1185">Reference proteome</keyword>
<evidence type="ECO:0000313" key="10">
    <source>
        <dbReference type="Proteomes" id="UP001232973"/>
    </source>
</evidence>
<dbReference type="Proteomes" id="UP001232973">
    <property type="component" value="Unassembled WGS sequence"/>
</dbReference>
<comment type="similarity">
    <text evidence="7">Belongs to the binding-protein-dependent transport system permease family.</text>
</comment>
<proteinExistence type="inferred from homology"/>
<evidence type="ECO:0000259" key="8">
    <source>
        <dbReference type="PROSITE" id="PS50928"/>
    </source>
</evidence>
<dbReference type="Pfam" id="PF00528">
    <property type="entry name" value="BPD_transp_1"/>
    <property type="match status" value="1"/>
</dbReference>
<dbReference type="RefSeq" id="WP_274456394.1">
    <property type="nucleotide sequence ID" value="NZ_CP067097.1"/>
</dbReference>
<dbReference type="SUPFAM" id="SSF161098">
    <property type="entry name" value="MetI-like"/>
    <property type="match status" value="1"/>
</dbReference>
<keyword evidence="6 7" id="KW-0472">Membrane</keyword>
<dbReference type="InterPro" id="IPR000515">
    <property type="entry name" value="MetI-like"/>
</dbReference>
<feature type="domain" description="ABC transmembrane type-1" evidence="8">
    <location>
        <begin position="95"/>
        <end position="296"/>
    </location>
</feature>
<feature type="transmembrane region" description="Helical" evidence="7">
    <location>
        <begin position="12"/>
        <end position="30"/>
    </location>
</feature>
<sequence length="306" mass="34106">MFAYIVRRLGSTLVVLFGITIVSFLLIYAIPADPARIIVGPKAPMSVVIAVRHQLGLDQPLYVQYWRYLVGLLHGNLGTSYTYNLPVSQMILQRLWPTLELALGCWIAELIIGVPLGIYTARHARKLGDYVMSILALIFLAMPVFWLGLILLYWFAFKIPIFPLGGFGGIQYLILPSLTYGLTGAAFYIRLLKSQMLEVLSQDYVRTARAKGASERRVTWRHVLRNALIPVVTYGGVDFSYLISGVVLIESVFSWNGLGQLAYTAIQNLDTPVILGTVLVVAVAVTLVNLIVDLIYGVIDPRIRYE</sequence>
<evidence type="ECO:0000256" key="1">
    <source>
        <dbReference type="ARBA" id="ARBA00004651"/>
    </source>
</evidence>
<protein>
    <submittedName>
        <fullName evidence="9">Peptide/nickel transport system permease protein</fullName>
    </submittedName>
</protein>
<feature type="transmembrane region" description="Helical" evidence="7">
    <location>
        <begin position="227"/>
        <end position="253"/>
    </location>
</feature>
<feature type="transmembrane region" description="Helical" evidence="7">
    <location>
        <begin position="169"/>
        <end position="189"/>
    </location>
</feature>
<keyword evidence="3" id="KW-1003">Cell membrane</keyword>
<accession>A0ABT9XGZ6</accession>
<feature type="transmembrane region" description="Helical" evidence="7">
    <location>
        <begin position="273"/>
        <end position="299"/>
    </location>
</feature>
<dbReference type="PANTHER" id="PTHR43163:SF6">
    <property type="entry name" value="DIPEPTIDE TRANSPORT SYSTEM PERMEASE PROTEIN DPPB-RELATED"/>
    <property type="match status" value="1"/>
</dbReference>
<evidence type="ECO:0000256" key="2">
    <source>
        <dbReference type="ARBA" id="ARBA00022448"/>
    </source>
</evidence>
<dbReference type="InterPro" id="IPR045621">
    <property type="entry name" value="BPD_transp_1_N"/>
</dbReference>